<comment type="caution">
    <text evidence="2">The sequence shown here is derived from an EMBL/GenBank/DDBJ whole genome shotgun (WGS) entry which is preliminary data.</text>
</comment>
<keyword evidence="1" id="KW-0812">Transmembrane</keyword>
<protein>
    <submittedName>
        <fullName evidence="2">Uncharacterized protein</fullName>
    </submittedName>
</protein>
<gene>
    <name evidence="2" type="ORF">LCGC14_1071080</name>
</gene>
<keyword evidence="1" id="KW-0472">Membrane</keyword>
<organism evidence="2">
    <name type="scientific">marine sediment metagenome</name>
    <dbReference type="NCBI Taxonomy" id="412755"/>
    <lineage>
        <taxon>unclassified sequences</taxon>
        <taxon>metagenomes</taxon>
        <taxon>ecological metagenomes</taxon>
    </lineage>
</organism>
<dbReference type="AlphaFoldDB" id="A0A0F9QP20"/>
<evidence type="ECO:0000256" key="1">
    <source>
        <dbReference type="SAM" id="Phobius"/>
    </source>
</evidence>
<keyword evidence="1" id="KW-1133">Transmembrane helix</keyword>
<evidence type="ECO:0000313" key="2">
    <source>
        <dbReference type="EMBL" id="KKN07048.1"/>
    </source>
</evidence>
<accession>A0A0F9QP20</accession>
<name>A0A0F9QP20_9ZZZZ</name>
<feature type="transmembrane region" description="Helical" evidence="1">
    <location>
        <begin position="109"/>
        <end position="132"/>
    </location>
</feature>
<sequence>MKTLRTLTAAVCLILFIALMVGCAFQDHFVPNYIDERIGERTGAPMTSLNPFYTTLADAKRLGRELNFVSVEKREALLQEIERDSRLDAFLAEGHELYMIDANALRKTLFGPTGVVSALTGLIGLGAGTFLLKRPGDLRKEDVENA</sequence>
<proteinExistence type="predicted"/>
<dbReference type="PROSITE" id="PS51257">
    <property type="entry name" value="PROKAR_LIPOPROTEIN"/>
    <property type="match status" value="1"/>
</dbReference>
<dbReference type="EMBL" id="LAZR01004613">
    <property type="protein sequence ID" value="KKN07048.1"/>
    <property type="molecule type" value="Genomic_DNA"/>
</dbReference>
<reference evidence="2" key="1">
    <citation type="journal article" date="2015" name="Nature">
        <title>Complex archaea that bridge the gap between prokaryotes and eukaryotes.</title>
        <authorList>
            <person name="Spang A."/>
            <person name="Saw J.H."/>
            <person name="Jorgensen S.L."/>
            <person name="Zaremba-Niedzwiedzka K."/>
            <person name="Martijn J."/>
            <person name="Lind A.E."/>
            <person name="van Eijk R."/>
            <person name="Schleper C."/>
            <person name="Guy L."/>
            <person name="Ettema T.J."/>
        </authorList>
    </citation>
    <scope>NUCLEOTIDE SEQUENCE</scope>
</reference>